<feature type="domain" description="C2H2-type" evidence="16">
    <location>
        <begin position="180"/>
        <end position="210"/>
    </location>
</feature>
<dbReference type="Pfam" id="PF00096">
    <property type="entry name" value="zf-C2H2"/>
    <property type="match status" value="3"/>
</dbReference>
<dbReference type="PROSITE" id="PS00028">
    <property type="entry name" value="ZINC_FINGER_C2H2_1"/>
    <property type="match status" value="6"/>
</dbReference>
<protein>
    <recommendedName>
        <fullName evidence="12">Transcription factor IIIA</fullName>
    </recommendedName>
</protein>
<reference evidence="17" key="1">
    <citation type="thesis" date="2020" institute="ProQuest LLC" country="789 East Eisenhower Parkway, Ann Arbor, MI, USA">
        <title>Comparative Genomics and Chromosome Evolution.</title>
        <authorList>
            <person name="Mudd A.B."/>
        </authorList>
    </citation>
    <scope>NUCLEOTIDE SEQUENCE</scope>
    <source>
        <strain evidence="17">HN-11 Male</strain>
        <tissue evidence="17">Kidney and liver</tissue>
    </source>
</reference>
<evidence type="ECO:0000256" key="3">
    <source>
        <dbReference type="ARBA" id="ARBA00022723"/>
    </source>
</evidence>
<evidence type="ECO:0000256" key="8">
    <source>
        <dbReference type="ARBA" id="ARBA00023015"/>
    </source>
</evidence>
<evidence type="ECO:0000256" key="1">
    <source>
        <dbReference type="ARBA" id="ARBA00004123"/>
    </source>
</evidence>
<keyword evidence="7" id="KW-0694">RNA-binding</keyword>
<dbReference type="Gene3D" id="3.30.160.60">
    <property type="entry name" value="Classic Zinc Finger"/>
    <property type="match status" value="6"/>
</dbReference>
<evidence type="ECO:0000256" key="12">
    <source>
        <dbReference type="ARBA" id="ARBA00040434"/>
    </source>
</evidence>
<dbReference type="Proteomes" id="UP000770717">
    <property type="component" value="Unassembled WGS sequence"/>
</dbReference>
<feature type="compositionally biased region" description="Basic and acidic residues" evidence="15">
    <location>
        <begin position="227"/>
        <end position="240"/>
    </location>
</feature>
<evidence type="ECO:0000256" key="6">
    <source>
        <dbReference type="ARBA" id="ARBA00022833"/>
    </source>
</evidence>
<keyword evidence="8" id="KW-0805">Transcription regulation</keyword>
<keyword evidence="11" id="KW-0539">Nucleus</keyword>
<evidence type="ECO:0000313" key="18">
    <source>
        <dbReference type="Proteomes" id="UP000770717"/>
    </source>
</evidence>
<dbReference type="Pfam" id="PF22110">
    <property type="entry name" value="TFIIIA_zf-C2H2"/>
    <property type="match status" value="1"/>
</dbReference>
<dbReference type="SMART" id="SM00355">
    <property type="entry name" value="ZnF_C2H2"/>
    <property type="match status" value="7"/>
</dbReference>
<evidence type="ECO:0000256" key="15">
    <source>
        <dbReference type="SAM" id="MobiDB-lite"/>
    </source>
</evidence>
<sequence>MAASVVSWCSPLSLREPVVGNSMGEREPPVVYKRFICSFPDCNATYNKNWRLLAHLCKHTGERPFPCTYEGCGKGFVTLYHLNRHTLTHTGEKPYKCSHEGCDKSYGSPSRLKRHEKVHAGYPCRKDATCPFVGQTWSDYLKHAAAVHSEVTCNVCNRAFKKNSNLKDHKRTHKDETTVYQCPREDCDRTYTTKFNLRSHILSFHENLRPFVCEHEGCRKTFPMKQSLDRHANTHDPEKKKMVKPPRPKRSLASRLSGYKPKKKSSKKRASTPAAESLKQPLPSSQPDPTPVLENLSLK</sequence>
<feature type="domain" description="C2H2-type" evidence="16">
    <location>
        <begin position="95"/>
        <end position="121"/>
    </location>
</feature>
<feature type="domain" description="C2H2-type" evidence="16">
    <location>
        <begin position="35"/>
        <end position="64"/>
    </location>
</feature>
<comment type="function">
    <text evidence="13">Involved in ribosomal large subunit biogenesis. Interacts with the internal control region (ICR) of approximately 50 bases within the 5S RNA genes, is required for correct transcription of these genes by RNA polymerase III. Also binds the transcribed 5S RNA's.</text>
</comment>
<name>A0A8J6B4I1_ELECQ</name>
<evidence type="ECO:0000256" key="14">
    <source>
        <dbReference type="PROSITE-ProRule" id="PRU00042"/>
    </source>
</evidence>
<evidence type="ECO:0000313" key="17">
    <source>
        <dbReference type="EMBL" id="KAG9463004.1"/>
    </source>
</evidence>
<keyword evidence="10" id="KW-0804">Transcription</keyword>
<dbReference type="FunFam" id="3.30.160.60:FF:001102">
    <property type="entry name" value="Transcription factor IIIA"/>
    <property type="match status" value="1"/>
</dbReference>
<feature type="domain" description="C2H2-type" evidence="16">
    <location>
        <begin position="211"/>
        <end position="240"/>
    </location>
</feature>
<accession>A0A8J6B4I1</accession>
<dbReference type="GO" id="GO:0008270">
    <property type="term" value="F:zinc ion binding"/>
    <property type="evidence" value="ECO:0007669"/>
    <property type="project" value="UniProtKB-KW"/>
</dbReference>
<dbReference type="PROSITE" id="PS50157">
    <property type="entry name" value="ZINC_FINGER_C2H2_2"/>
    <property type="match status" value="6"/>
</dbReference>
<dbReference type="GO" id="GO:0003677">
    <property type="term" value="F:DNA binding"/>
    <property type="evidence" value="ECO:0007669"/>
    <property type="project" value="UniProtKB-KW"/>
</dbReference>
<organism evidence="17 18">
    <name type="scientific">Eleutherodactylus coqui</name>
    <name type="common">Puerto Rican coqui</name>
    <dbReference type="NCBI Taxonomy" id="57060"/>
    <lineage>
        <taxon>Eukaryota</taxon>
        <taxon>Metazoa</taxon>
        <taxon>Chordata</taxon>
        <taxon>Craniata</taxon>
        <taxon>Vertebrata</taxon>
        <taxon>Euteleostomi</taxon>
        <taxon>Amphibia</taxon>
        <taxon>Batrachia</taxon>
        <taxon>Anura</taxon>
        <taxon>Neobatrachia</taxon>
        <taxon>Hyloidea</taxon>
        <taxon>Eleutherodactylidae</taxon>
        <taxon>Eleutherodactylinae</taxon>
        <taxon>Eleutherodactylus</taxon>
        <taxon>Eleutherodactylus</taxon>
    </lineage>
</organism>
<evidence type="ECO:0000256" key="2">
    <source>
        <dbReference type="ARBA" id="ARBA00022517"/>
    </source>
</evidence>
<proteinExistence type="predicted"/>
<dbReference type="PANTHER" id="PTHR46179">
    <property type="entry name" value="ZINC FINGER PROTEIN"/>
    <property type="match status" value="1"/>
</dbReference>
<evidence type="ECO:0000256" key="4">
    <source>
        <dbReference type="ARBA" id="ARBA00022737"/>
    </source>
</evidence>
<keyword evidence="2" id="KW-0690">Ribosome biogenesis</keyword>
<dbReference type="FunFam" id="3.30.160.60:FF:001572">
    <property type="entry name" value="General transcription factor IIIA"/>
    <property type="match status" value="1"/>
</dbReference>
<keyword evidence="5 14" id="KW-0863">Zinc-finger</keyword>
<keyword evidence="18" id="KW-1185">Reference proteome</keyword>
<dbReference type="InterPro" id="IPR051061">
    <property type="entry name" value="Zinc_finger_trans_reg"/>
</dbReference>
<evidence type="ECO:0000256" key="5">
    <source>
        <dbReference type="ARBA" id="ARBA00022771"/>
    </source>
</evidence>
<gene>
    <name evidence="17" type="ORF">GDO78_022630</name>
</gene>
<dbReference type="GO" id="GO:0042254">
    <property type="term" value="P:ribosome biogenesis"/>
    <property type="evidence" value="ECO:0007669"/>
    <property type="project" value="UniProtKB-KW"/>
</dbReference>
<dbReference type="OrthoDB" id="2687452at2759"/>
<keyword evidence="9" id="KW-0238">DNA-binding</keyword>
<dbReference type="InterPro" id="IPR036236">
    <property type="entry name" value="Znf_C2H2_sf"/>
</dbReference>
<comment type="caution">
    <text evidence="17">The sequence shown here is derived from an EMBL/GenBank/DDBJ whole genome shotgun (WGS) entry which is preliminary data.</text>
</comment>
<evidence type="ECO:0000256" key="10">
    <source>
        <dbReference type="ARBA" id="ARBA00023163"/>
    </source>
</evidence>
<feature type="domain" description="C2H2-type" evidence="16">
    <location>
        <begin position="151"/>
        <end position="178"/>
    </location>
</feature>
<dbReference type="EMBL" id="WNTK01008443">
    <property type="protein sequence ID" value="KAG9463004.1"/>
    <property type="molecule type" value="Genomic_DNA"/>
</dbReference>
<dbReference type="FunFam" id="3.30.160.60:FF:000125">
    <property type="entry name" value="Putative zinc finger protein 143"/>
    <property type="match status" value="1"/>
</dbReference>
<keyword evidence="4" id="KW-0677">Repeat</keyword>
<feature type="compositionally biased region" description="Basic residues" evidence="15">
    <location>
        <begin position="241"/>
        <end position="252"/>
    </location>
</feature>
<comment type="subcellular location">
    <subcellularLocation>
        <location evidence="1">Nucleus</location>
    </subcellularLocation>
</comment>
<keyword evidence="3" id="KW-0479">Metal-binding</keyword>
<evidence type="ECO:0000256" key="13">
    <source>
        <dbReference type="ARBA" id="ARBA00057874"/>
    </source>
</evidence>
<feature type="domain" description="C2H2-type" evidence="16">
    <location>
        <begin position="65"/>
        <end position="94"/>
    </location>
</feature>
<dbReference type="GO" id="GO:0003723">
    <property type="term" value="F:RNA binding"/>
    <property type="evidence" value="ECO:0007669"/>
    <property type="project" value="UniProtKB-KW"/>
</dbReference>
<keyword evidence="6" id="KW-0862">Zinc</keyword>
<dbReference type="InterPro" id="IPR054599">
    <property type="entry name" value="TFIIIA_Zfn-C2H2"/>
</dbReference>
<dbReference type="AlphaFoldDB" id="A0A8J6B4I1"/>
<dbReference type="InterPro" id="IPR013087">
    <property type="entry name" value="Znf_C2H2_type"/>
</dbReference>
<evidence type="ECO:0000259" key="16">
    <source>
        <dbReference type="PROSITE" id="PS50157"/>
    </source>
</evidence>
<dbReference type="GO" id="GO:0005634">
    <property type="term" value="C:nucleus"/>
    <property type="evidence" value="ECO:0007669"/>
    <property type="project" value="UniProtKB-SubCell"/>
</dbReference>
<evidence type="ECO:0000256" key="11">
    <source>
        <dbReference type="ARBA" id="ARBA00023242"/>
    </source>
</evidence>
<dbReference type="PANTHER" id="PTHR46179:SF1">
    <property type="entry name" value="TRANSCRIPTION FACTOR IIIA"/>
    <property type="match status" value="1"/>
</dbReference>
<dbReference type="FunFam" id="3.30.160.60:FF:001998">
    <property type="entry name" value="Transcription factor IIIA"/>
    <property type="match status" value="1"/>
</dbReference>
<evidence type="ECO:0000256" key="7">
    <source>
        <dbReference type="ARBA" id="ARBA00022884"/>
    </source>
</evidence>
<evidence type="ECO:0000256" key="9">
    <source>
        <dbReference type="ARBA" id="ARBA00023125"/>
    </source>
</evidence>
<feature type="region of interest" description="Disordered" evidence="15">
    <location>
        <begin position="224"/>
        <end position="299"/>
    </location>
</feature>
<feature type="compositionally biased region" description="Basic residues" evidence="15">
    <location>
        <begin position="260"/>
        <end position="270"/>
    </location>
</feature>
<dbReference type="SUPFAM" id="SSF57667">
    <property type="entry name" value="beta-beta-alpha zinc fingers"/>
    <property type="match status" value="5"/>
</dbReference>